<dbReference type="EMBL" id="QXTE01000055">
    <property type="protein sequence ID" value="TFK09272.1"/>
    <property type="molecule type" value="Genomic_DNA"/>
</dbReference>
<keyword evidence="2" id="KW-1185">Reference proteome</keyword>
<reference evidence="1 2" key="2">
    <citation type="submission" date="2019-04" db="EMBL/GenBank/DDBJ databases">
        <title>The genome sequence of big-headed turtle.</title>
        <authorList>
            <person name="Gong S."/>
        </authorList>
    </citation>
    <scope>NUCLEOTIDE SEQUENCE [LARGE SCALE GENOMIC DNA]</scope>
    <source>
        <strain evidence="1">DO16091913</strain>
        <tissue evidence="1">Muscle</tissue>
    </source>
</reference>
<dbReference type="AlphaFoldDB" id="A0A4D9EQ25"/>
<evidence type="ECO:0000313" key="2">
    <source>
        <dbReference type="Proteomes" id="UP000297703"/>
    </source>
</evidence>
<gene>
    <name evidence="1" type="ORF">DR999_PMT07723</name>
</gene>
<accession>A0A4D9EQ25</accession>
<sequence length="106" mass="11766">MKLFTTFLYRHLFSCSLSEQRGPCLAAGNAEMEKAFQGHKGAASLSSICSNQAGLRGDKIGLQSISSPPLTPYLSNLTKERRMEGNKRQSHIGIQKWHMNTRLEGI</sequence>
<evidence type="ECO:0000313" key="1">
    <source>
        <dbReference type="EMBL" id="TFK09272.1"/>
    </source>
</evidence>
<proteinExistence type="predicted"/>
<reference evidence="1 2" key="1">
    <citation type="submission" date="2019-04" db="EMBL/GenBank/DDBJ databases">
        <title>Draft genome of the big-headed turtle Platysternon megacephalum.</title>
        <authorList>
            <person name="Gong S."/>
        </authorList>
    </citation>
    <scope>NUCLEOTIDE SEQUENCE [LARGE SCALE GENOMIC DNA]</scope>
    <source>
        <strain evidence="1">DO16091913</strain>
        <tissue evidence="1">Muscle</tissue>
    </source>
</reference>
<dbReference type="OrthoDB" id="10583557at2759"/>
<organism evidence="1 2">
    <name type="scientific">Platysternon megacephalum</name>
    <name type="common">big-headed turtle</name>
    <dbReference type="NCBI Taxonomy" id="55544"/>
    <lineage>
        <taxon>Eukaryota</taxon>
        <taxon>Metazoa</taxon>
        <taxon>Chordata</taxon>
        <taxon>Craniata</taxon>
        <taxon>Vertebrata</taxon>
        <taxon>Euteleostomi</taxon>
        <taxon>Archelosauria</taxon>
        <taxon>Testudinata</taxon>
        <taxon>Testudines</taxon>
        <taxon>Cryptodira</taxon>
        <taxon>Durocryptodira</taxon>
        <taxon>Testudinoidea</taxon>
        <taxon>Platysternidae</taxon>
        <taxon>Platysternon</taxon>
    </lineage>
</organism>
<name>A0A4D9EQ25_9SAUR</name>
<dbReference type="Proteomes" id="UP000297703">
    <property type="component" value="Unassembled WGS sequence"/>
</dbReference>
<comment type="caution">
    <text evidence="1">The sequence shown here is derived from an EMBL/GenBank/DDBJ whole genome shotgun (WGS) entry which is preliminary data.</text>
</comment>
<protein>
    <submittedName>
        <fullName evidence="1">BTB (POZ) domain containing 9</fullName>
    </submittedName>
</protein>